<comment type="caution">
    <text evidence="1">The sequence shown here is derived from an EMBL/GenBank/DDBJ whole genome shotgun (WGS) entry which is preliminary data.</text>
</comment>
<reference evidence="1 2" key="1">
    <citation type="submission" date="2019-07" db="EMBL/GenBank/DDBJ databases">
        <title>Whole genome shotgun sequence of Marinococcus halophilus NBRC 102359.</title>
        <authorList>
            <person name="Hosoyama A."/>
            <person name="Uohara A."/>
            <person name="Ohji S."/>
            <person name="Ichikawa N."/>
        </authorList>
    </citation>
    <scope>NUCLEOTIDE SEQUENCE [LARGE SCALE GENOMIC DNA]</scope>
    <source>
        <strain evidence="1 2">NBRC 102359</strain>
    </source>
</reference>
<proteinExistence type="predicted"/>
<sequence length="75" mass="9041">MELFQCTKSVYKHVEMDVIEIYPPQLLFRHGYIYPGFFDESGVWMATDEEDVIHVISEHPSPEQDHWFQQHFKKV</sequence>
<gene>
    <name evidence="1" type="ORF">MHA01_17650</name>
</gene>
<dbReference type="AlphaFoldDB" id="A0A510Y658"/>
<dbReference type="EMBL" id="BJUN01000008">
    <property type="protein sequence ID" value="GEK58860.1"/>
    <property type="molecule type" value="Genomic_DNA"/>
</dbReference>
<dbReference type="RefSeq" id="WP_079476948.1">
    <property type="nucleotide sequence ID" value="NZ_BJUN01000008.1"/>
</dbReference>
<organism evidence="1 2">
    <name type="scientific">Marinococcus halophilus</name>
    <dbReference type="NCBI Taxonomy" id="1371"/>
    <lineage>
        <taxon>Bacteria</taxon>
        <taxon>Bacillati</taxon>
        <taxon>Bacillota</taxon>
        <taxon>Bacilli</taxon>
        <taxon>Bacillales</taxon>
        <taxon>Bacillaceae</taxon>
        <taxon>Marinococcus</taxon>
    </lineage>
</organism>
<protein>
    <submittedName>
        <fullName evidence="1">Uncharacterized protein</fullName>
    </submittedName>
</protein>
<dbReference type="Proteomes" id="UP000321051">
    <property type="component" value="Unassembled WGS sequence"/>
</dbReference>
<accession>A0A510Y658</accession>
<evidence type="ECO:0000313" key="1">
    <source>
        <dbReference type="EMBL" id="GEK58860.1"/>
    </source>
</evidence>
<dbReference type="OrthoDB" id="2679643at2"/>
<keyword evidence="2" id="KW-1185">Reference proteome</keyword>
<evidence type="ECO:0000313" key="2">
    <source>
        <dbReference type="Proteomes" id="UP000321051"/>
    </source>
</evidence>
<dbReference type="STRING" id="1371.GCA_900166605_03296"/>
<name>A0A510Y658_MARHA</name>